<keyword evidence="2" id="KW-1185">Reference proteome</keyword>
<dbReference type="AlphaFoldDB" id="A0A397U6V5"/>
<accession>A0A397U6V5</accession>
<sequence length="119" mass="13846">MKSFAKWKLELAKMTMWHSLAYCEITRKKAAKERNELLRSVFMAHIGSQYTSDQLVFLDESYKDERTINRGYGYSQMNTKAIILRGKHYTTPTLDGIIALPHLILDNARIHHDDGLLNF</sequence>
<evidence type="ECO:0000313" key="1">
    <source>
        <dbReference type="EMBL" id="RIB04817.1"/>
    </source>
</evidence>
<dbReference type="OrthoDB" id="2388844at2759"/>
<dbReference type="EMBL" id="QKWP01002103">
    <property type="protein sequence ID" value="RIB04817.1"/>
    <property type="molecule type" value="Genomic_DNA"/>
</dbReference>
<evidence type="ECO:0008006" key="3">
    <source>
        <dbReference type="Google" id="ProtNLM"/>
    </source>
</evidence>
<evidence type="ECO:0000313" key="2">
    <source>
        <dbReference type="Proteomes" id="UP000266673"/>
    </source>
</evidence>
<dbReference type="Proteomes" id="UP000266673">
    <property type="component" value="Unassembled WGS sequence"/>
</dbReference>
<reference evidence="1 2" key="1">
    <citation type="submission" date="2018-06" db="EMBL/GenBank/DDBJ databases">
        <title>Comparative genomics reveals the genomic features of Rhizophagus irregularis, R. cerebriforme, R. diaphanum and Gigaspora rosea, and their symbiotic lifestyle signature.</title>
        <authorList>
            <person name="Morin E."/>
            <person name="San Clemente H."/>
            <person name="Chen E.C.H."/>
            <person name="De La Providencia I."/>
            <person name="Hainaut M."/>
            <person name="Kuo A."/>
            <person name="Kohler A."/>
            <person name="Murat C."/>
            <person name="Tang N."/>
            <person name="Roy S."/>
            <person name="Loubradou J."/>
            <person name="Henrissat B."/>
            <person name="Grigoriev I.V."/>
            <person name="Corradi N."/>
            <person name="Roux C."/>
            <person name="Martin F.M."/>
        </authorList>
    </citation>
    <scope>NUCLEOTIDE SEQUENCE [LARGE SCALE GENOMIC DNA]</scope>
    <source>
        <strain evidence="1 2">DAOM 194757</strain>
    </source>
</reference>
<organism evidence="1 2">
    <name type="scientific">Gigaspora rosea</name>
    <dbReference type="NCBI Taxonomy" id="44941"/>
    <lineage>
        <taxon>Eukaryota</taxon>
        <taxon>Fungi</taxon>
        <taxon>Fungi incertae sedis</taxon>
        <taxon>Mucoromycota</taxon>
        <taxon>Glomeromycotina</taxon>
        <taxon>Glomeromycetes</taxon>
        <taxon>Diversisporales</taxon>
        <taxon>Gigasporaceae</taxon>
        <taxon>Gigaspora</taxon>
    </lineage>
</organism>
<dbReference type="STRING" id="44941.A0A397U6V5"/>
<proteinExistence type="predicted"/>
<comment type="caution">
    <text evidence="1">The sequence shown here is derived from an EMBL/GenBank/DDBJ whole genome shotgun (WGS) entry which is preliminary data.</text>
</comment>
<protein>
    <recommendedName>
        <fullName evidence="3">Tc1-like transposase DDE domain-containing protein</fullName>
    </recommendedName>
</protein>
<gene>
    <name evidence="1" type="ORF">C2G38_2254159</name>
</gene>
<name>A0A397U6V5_9GLOM</name>